<evidence type="ECO:0000256" key="5">
    <source>
        <dbReference type="ARBA" id="ARBA00023033"/>
    </source>
</evidence>
<dbReference type="STRING" id="1408157.A0A1J7I5A4"/>
<dbReference type="PANTHER" id="PTHR13789">
    <property type="entry name" value="MONOOXYGENASE"/>
    <property type="match status" value="1"/>
</dbReference>
<dbReference type="SUPFAM" id="SSF54373">
    <property type="entry name" value="FAD-linked reductases, C-terminal domain"/>
    <property type="match status" value="1"/>
</dbReference>
<dbReference type="InterPro" id="IPR002938">
    <property type="entry name" value="FAD-bd"/>
</dbReference>
<dbReference type="GO" id="GO:0004497">
    <property type="term" value="F:monooxygenase activity"/>
    <property type="evidence" value="ECO:0007669"/>
    <property type="project" value="UniProtKB-KW"/>
</dbReference>
<keyword evidence="6" id="KW-0812">Transmembrane</keyword>
<dbReference type="AlphaFoldDB" id="A0A1J7I5A4"/>
<evidence type="ECO:0000313" key="8">
    <source>
        <dbReference type="EMBL" id="OIW22555.1"/>
    </source>
</evidence>
<protein>
    <submittedName>
        <fullName evidence="8">FAD/NAD(P)-binding domain-containing protein</fullName>
    </submittedName>
</protein>
<evidence type="ECO:0000313" key="9">
    <source>
        <dbReference type="Proteomes" id="UP000182658"/>
    </source>
</evidence>
<evidence type="ECO:0000256" key="1">
    <source>
        <dbReference type="ARBA" id="ARBA00007992"/>
    </source>
</evidence>
<dbReference type="Gene3D" id="3.50.50.60">
    <property type="entry name" value="FAD/NAD(P)-binding domain"/>
    <property type="match status" value="1"/>
</dbReference>
<dbReference type="InParanoid" id="A0A1J7I5A4"/>
<dbReference type="Pfam" id="PF01494">
    <property type="entry name" value="FAD_binding_3"/>
    <property type="match status" value="1"/>
</dbReference>
<dbReference type="EMBL" id="KV875112">
    <property type="protein sequence ID" value="OIW22555.1"/>
    <property type="molecule type" value="Genomic_DNA"/>
</dbReference>
<evidence type="ECO:0000256" key="3">
    <source>
        <dbReference type="ARBA" id="ARBA00022827"/>
    </source>
</evidence>
<keyword evidence="3" id="KW-0274">FAD</keyword>
<keyword evidence="2" id="KW-0285">Flavoprotein</keyword>
<dbReference type="GO" id="GO:0071949">
    <property type="term" value="F:FAD binding"/>
    <property type="evidence" value="ECO:0007669"/>
    <property type="project" value="InterPro"/>
</dbReference>
<dbReference type="PRINTS" id="PR00420">
    <property type="entry name" value="RNGMNOXGNASE"/>
</dbReference>
<evidence type="ECO:0000259" key="7">
    <source>
        <dbReference type="Pfam" id="PF01494"/>
    </source>
</evidence>
<dbReference type="OrthoDB" id="16820at2759"/>
<evidence type="ECO:0000256" key="2">
    <source>
        <dbReference type="ARBA" id="ARBA00022630"/>
    </source>
</evidence>
<evidence type="ECO:0000256" key="4">
    <source>
        <dbReference type="ARBA" id="ARBA00023002"/>
    </source>
</evidence>
<feature type="domain" description="FAD-binding" evidence="7">
    <location>
        <begin position="12"/>
        <end position="365"/>
    </location>
</feature>
<name>A0A1J7I5A4_9PEZI</name>
<comment type="similarity">
    <text evidence="1">Belongs to the paxM FAD-dependent monooxygenase family.</text>
</comment>
<keyword evidence="5" id="KW-0503">Monooxygenase</keyword>
<dbReference type="InterPro" id="IPR036188">
    <property type="entry name" value="FAD/NAD-bd_sf"/>
</dbReference>
<reference evidence="8 9" key="1">
    <citation type="submission" date="2016-10" db="EMBL/GenBank/DDBJ databases">
        <title>Draft genome sequence of Coniochaeta ligniaria NRRL30616, a lignocellulolytic fungus for bioabatement of inhibitors in plant biomass hydrolysates.</title>
        <authorList>
            <consortium name="DOE Joint Genome Institute"/>
            <person name="Jimenez D.J."/>
            <person name="Hector R.E."/>
            <person name="Riley R."/>
            <person name="Sun H."/>
            <person name="Grigoriev I.V."/>
            <person name="Van Elsas J.D."/>
            <person name="Nichols N.N."/>
        </authorList>
    </citation>
    <scope>NUCLEOTIDE SEQUENCE [LARGE SCALE GENOMIC DNA]</scope>
    <source>
        <strain evidence="8 9">NRRL 30616</strain>
    </source>
</reference>
<proteinExistence type="inferred from homology"/>
<keyword evidence="6" id="KW-1133">Transmembrane helix</keyword>
<sequence>MGPTKTSEQARLRVVVIGAGIGGLTAAIGLRLDGHEVVVLEQAAGFGEVGAGMRIPPNCFKILHRWGVDLTHMKKTYSNGNRFLRYDDGRVLAHMPHGIPEWDFGGSYLMVHRADYHAVLLQKALDLGADVRKNSKVEQYDWEKPAVQLQTGEWIEGDLLIAADGVQSKTRALIAGHELPPIDTGDFSYRILIPGDVILADPELRDLVSNPWVSSWCGPDAHVIGYPVRGGEVYNVVCCCAGRSMQDPPMAANETKVVFDSNAELVRRFKDWEPRVRKTVDYAKNGYLKWRLYDLDIVERWVHPSGRAALLGDACHPMLPYMASGAAMACEDAAVLRQVLKTATRENVPGALEQYQKIRQPRASVVQKSGRALQHAYHLEDGAQQVQRDELMTKDTPENPIYWGHQPRREWLFGHDAEADAKVTSSTA</sequence>
<feature type="transmembrane region" description="Helical" evidence="6">
    <location>
        <begin position="12"/>
        <end position="32"/>
    </location>
</feature>
<dbReference type="SUPFAM" id="SSF51905">
    <property type="entry name" value="FAD/NAD(P)-binding domain"/>
    <property type="match status" value="1"/>
</dbReference>
<dbReference type="InterPro" id="IPR050493">
    <property type="entry name" value="FAD-dep_Monooxygenase_BioMet"/>
</dbReference>
<dbReference type="Proteomes" id="UP000182658">
    <property type="component" value="Unassembled WGS sequence"/>
</dbReference>
<organism evidence="8 9">
    <name type="scientific">Coniochaeta ligniaria NRRL 30616</name>
    <dbReference type="NCBI Taxonomy" id="1408157"/>
    <lineage>
        <taxon>Eukaryota</taxon>
        <taxon>Fungi</taxon>
        <taxon>Dikarya</taxon>
        <taxon>Ascomycota</taxon>
        <taxon>Pezizomycotina</taxon>
        <taxon>Sordariomycetes</taxon>
        <taxon>Sordariomycetidae</taxon>
        <taxon>Coniochaetales</taxon>
        <taxon>Coniochaetaceae</taxon>
        <taxon>Coniochaeta</taxon>
    </lineage>
</organism>
<gene>
    <name evidence="8" type="ORF">CONLIGDRAFT_638178</name>
</gene>
<keyword evidence="6" id="KW-0472">Membrane</keyword>
<evidence type="ECO:0000256" key="6">
    <source>
        <dbReference type="SAM" id="Phobius"/>
    </source>
</evidence>
<accession>A0A1J7I5A4</accession>
<keyword evidence="9" id="KW-1185">Reference proteome</keyword>
<dbReference type="PANTHER" id="PTHR13789:SF147">
    <property type="entry name" value="PUTATIVE (AFU_ORTHOLOGUE AFUA_2G01950)-RELATED"/>
    <property type="match status" value="1"/>
</dbReference>
<keyword evidence="4" id="KW-0560">Oxidoreductase</keyword>